<keyword evidence="3" id="KW-0520">NAD</keyword>
<evidence type="ECO:0000313" key="6">
    <source>
        <dbReference type="EMBL" id="QEL13754.1"/>
    </source>
</evidence>
<dbReference type="GO" id="GO:0017136">
    <property type="term" value="F:histone deacetylase activity, NAD-dependent"/>
    <property type="evidence" value="ECO:0007669"/>
    <property type="project" value="TreeGrafter"/>
</dbReference>
<sequence length="275" mass="30233">MNLPSDLDAIYLAAAEAIHTADALLIGAGAGMGVDSGLPDFRGAEGFWKAYPPFRGRQFADLSTPHWFSADPALAWGFFGHRLNMYRAATPHRGFEILRRWAARVPLGAFVFTSNVDGQFQKAGFADGQILECHGSIHHLQCHRKCGQPIWPSDGVQVDVDEMTIRARSAFPTCPACGAIARPNILMFGDWDWDRIRSADQRRNYEDWLQRVDGRRVVAIEMGAGLAIPTVREECEEQSQVLIRINPREAETPPGGIALPLGAAEALGEIDARLA</sequence>
<protein>
    <recommendedName>
        <fullName evidence="1">protein acetyllysine N-acetyltransferase</fullName>
        <ecNumber evidence="1">2.3.1.286</ecNumber>
    </recommendedName>
</protein>
<dbReference type="Gene3D" id="3.30.1600.10">
    <property type="entry name" value="SIR2/SIRT2 'Small Domain"/>
    <property type="match status" value="1"/>
</dbReference>
<dbReference type="Proteomes" id="UP000324974">
    <property type="component" value="Chromosome"/>
</dbReference>
<dbReference type="PROSITE" id="PS50305">
    <property type="entry name" value="SIRTUIN"/>
    <property type="match status" value="1"/>
</dbReference>
<dbReference type="GO" id="GO:0070403">
    <property type="term" value="F:NAD+ binding"/>
    <property type="evidence" value="ECO:0007669"/>
    <property type="project" value="InterPro"/>
</dbReference>
<accession>A0A5C1A9G2</accession>
<evidence type="ECO:0000256" key="1">
    <source>
        <dbReference type="ARBA" id="ARBA00012928"/>
    </source>
</evidence>
<dbReference type="AlphaFoldDB" id="A0A5C1A9G2"/>
<dbReference type="GO" id="GO:0046872">
    <property type="term" value="F:metal ion binding"/>
    <property type="evidence" value="ECO:0007669"/>
    <property type="project" value="UniProtKB-KW"/>
</dbReference>
<evidence type="ECO:0000256" key="3">
    <source>
        <dbReference type="ARBA" id="ARBA00023027"/>
    </source>
</evidence>
<evidence type="ECO:0000313" key="7">
    <source>
        <dbReference type="Proteomes" id="UP000324974"/>
    </source>
</evidence>
<name>A0A5C1A9G2_9BACT</name>
<proteinExistence type="predicted"/>
<keyword evidence="4" id="KW-0862">Zinc</keyword>
<dbReference type="InterPro" id="IPR003000">
    <property type="entry name" value="Sirtuin"/>
</dbReference>
<dbReference type="InterPro" id="IPR026591">
    <property type="entry name" value="Sirtuin_cat_small_dom_sf"/>
</dbReference>
<feature type="binding site" evidence="4">
    <location>
        <position position="142"/>
    </location>
    <ligand>
        <name>Zn(2+)</name>
        <dbReference type="ChEBI" id="CHEBI:29105"/>
    </ligand>
</feature>
<dbReference type="RefSeq" id="WP_149108700.1">
    <property type="nucleotide sequence ID" value="NZ_CP042425.1"/>
</dbReference>
<evidence type="ECO:0000256" key="4">
    <source>
        <dbReference type="PROSITE-ProRule" id="PRU00236"/>
    </source>
</evidence>
<keyword evidence="4" id="KW-0479">Metal-binding</keyword>
<dbReference type="Gene3D" id="3.40.50.1220">
    <property type="entry name" value="TPP-binding domain"/>
    <property type="match status" value="1"/>
</dbReference>
<evidence type="ECO:0000256" key="2">
    <source>
        <dbReference type="ARBA" id="ARBA00022679"/>
    </source>
</evidence>
<dbReference type="InterPro" id="IPR050134">
    <property type="entry name" value="NAD-dep_sirtuin_deacylases"/>
</dbReference>
<dbReference type="SUPFAM" id="SSF52467">
    <property type="entry name" value="DHS-like NAD/FAD-binding domain"/>
    <property type="match status" value="1"/>
</dbReference>
<keyword evidence="2" id="KW-0808">Transferase</keyword>
<dbReference type="KEGG" id="lrs:PX52LOC_00612"/>
<dbReference type="OrthoDB" id="394960at2"/>
<feature type="binding site" evidence="4">
    <location>
        <position position="177"/>
    </location>
    <ligand>
        <name>Zn(2+)</name>
        <dbReference type="ChEBI" id="CHEBI:29105"/>
    </ligand>
</feature>
<feature type="binding site" evidence="4">
    <location>
        <position position="174"/>
    </location>
    <ligand>
        <name>Zn(2+)</name>
        <dbReference type="ChEBI" id="CHEBI:29105"/>
    </ligand>
</feature>
<gene>
    <name evidence="6" type="ORF">PX52LOC_00612</name>
</gene>
<dbReference type="InterPro" id="IPR029035">
    <property type="entry name" value="DHS-like_NAD/FAD-binding_dom"/>
</dbReference>
<organism evidence="6 7">
    <name type="scientific">Limnoglobus roseus</name>
    <dbReference type="NCBI Taxonomy" id="2598579"/>
    <lineage>
        <taxon>Bacteria</taxon>
        <taxon>Pseudomonadati</taxon>
        <taxon>Planctomycetota</taxon>
        <taxon>Planctomycetia</taxon>
        <taxon>Gemmatales</taxon>
        <taxon>Gemmataceae</taxon>
        <taxon>Limnoglobus</taxon>
    </lineage>
</organism>
<evidence type="ECO:0000259" key="5">
    <source>
        <dbReference type="PROSITE" id="PS50305"/>
    </source>
</evidence>
<feature type="active site" description="Proton acceptor" evidence="4">
    <location>
        <position position="134"/>
    </location>
</feature>
<feature type="domain" description="Deacetylase sirtuin-type" evidence="5">
    <location>
        <begin position="3"/>
        <end position="275"/>
    </location>
</feature>
<dbReference type="PANTHER" id="PTHR11085">
    <property type="entry name" value="NAD-DEPENDENT PROTEIN DEACYLASE SIRTUIN-5, MITOCHONDRIAL-RELATED"/>
    <property type="match status" value="1"/>
</dbReference>
<dbReference type="EC" id="2.3.1.286" evidence="1"/>
<dbReference type="Pfam" id="PF02146">
    <property type="entry name" value="SIR2"/>
    <property type="match status" value="1"/>
</dbReference>
<keyword evidence="7" id="KW-1185">Reference proteome</keyword>
<reference evidence="7" key="1">
    <citation type="submission" date="2019-08" db="EMBL/GenBank/DDBJ databases">
        <title>Limnoglobus roseus gen. nov., sp. nov., a novel freshwater planctomycete with a giant genome from the family Gemmataceae.</title>
        <authorList>
            <person name="Kulichevskaya I.S."/>
            <person name="Naumoff D.G."/>
            <person name="Miroshnikov K."/>
            <person name="Ivanova A."/>
            <person name="Philippov D.A."/>
            <person name="Hakobyan A."/>
            <person name="Rijpstra I.C."/>
            <person name="Sinninghe Damste J.S."/>
            <person name="Liesack W."/>
            <person name="Dedysh S.N."/>
        </authorList>
    </citation>
    <scope>NUCLEOTIDE SEQUENCE [LARGE SCALE GENOMIC DNA]</scope>
    <source>
        <strain evidence="7">PX52</strain>
    </source>
</reference>
<dbReference type="EMBL" id="CP042425">
    <property type="protein sequence ID" value="QEL13754.1"/>
    <property type="molecule type" value="Genomic_DNA"/>
</dbReference>
<dbReference type="PANTHER" id="PTHR11085:SF4">
    <property type="entry name" value="NAD-DEPENDENT PROTEIN DEACYLASE"/>
    <property type="match status" value="1"/>
</dbReference>
<feature type="binding site" evidence="4">
    <location>
        <position position="146"/>
    </location>
    <ligand>
        <name>Zn(2+)</name>
        <dbReference type="ChEBI" id="CHEBI:29105"/>
    </ligand>
</feature>
<dbReference type="InterPro" id="IPR026590">
    <property type="entry name" value="Ssirtuin_cat_dom"/>
</dbReference>